<dbReference type="Proteomes" id="UP000077315">
    <property type="component" value="Unassembled WGS sequence"/>
</dbReference>
<name>A0A167PVK9_PHYB8</name>
<keyword evidence="2" id="KW-1185">Reference proteome</keyword>
<accession>A0A167PVK9</accession>
<dbReference type="VEuPathDB" id="FungiDB:PHYBLDRAFT_140682"/>
<evidence type="ECO:0008006" key="3">
    <source>
        <dbReference type="Google" id="ProtNLM"/>
    </source>
</evidence>
<dbReference type="RefSeq" id="XP_018296656.1">
    <property type="nucleotide sequence ID" value="XM_018430445.1"/>
</dbReference>
<reference evidence="2" key="1">
    <citation type="submission" date="2015-06" db="EMBL/GenBank/DDBJ databases">
        <title>Expansion of signal transduction pathways in fungi by whole-genome duplication.</title>
        <authorList>
            <consortium name="DOE Joint Genome Institute"/>
            <person name="Corrochano L.M."/>
            <person name="Kuo A."/>
            <person name="Marcet-Houben M."/>
            <person name="Polaino S."/>
            <person name="Salamov A."/>
            <person name="Villalobos J.M."/>
            <person name="Alvarez M.I."/>
            <person name="Avalos J."/>
            <person name="Benito E.P."/>
            <person name="Benoit I."/>
            <person name="Burger G."/>
            <person name="Camino L.P."/>
            <person name="Canovas D."/>
            <person name="Cerda-Olmedo E."/>
            <person name="Cheng J.-F."/>
            <person name="Dominguez A."/>
            <person name="Elias M."/>
            <person name="Eslava A.P."/>
            <person name="Glaser F."/>
            <person name="Grimwood J."/>
            <person name="Gutierrez G."/>
            <person name="Heitman J."/>
            <person name="Henrissat B."/>
            <person name="Iturriaga E.A."/>
            <person name="Lang B.F."/>
            <person name="Lavin J.L."/>
            <person name="Lee S."/>
            <person name="Li W."/>
            <person name="Lindquist E."/>
            <person name="Lopez-Garcia S."/>
            <person name="Luque E.M."/>
            <person name="Marcos A.T."/>
            <person name="Martin J."/>
            <person name="McCluskey K."/>
            <person name="Medina H.R."/>
            <person name="Miralles-Duran A."/>
            <person name="Miyazaki A."/>
            <person name="Munoz-Torres E."/>
            <person name="Oguiza J.A."/>
            <person name="Ohm R."/>
            <person name="Olmedo M."/>
            <person name="Orejas M."/>
            <person name="Ortiz-Castellanos L."/>
            <person name="Pisabarro A.G."/>
            <person name="Rodriguez-Romero J."/>
            <person name="Ruiz-Herrera J."/>
            <person name="Ruiz-Vazquez R."/>
            <person name="Sanz C."/>
            <person name="Schackwitz W."/>
            <person name="Schmutz J."/>
            <person name="Shahriari M."/>
            <person name="Shelest E."/>
            <person name="Silva-Franco F."/>
            <person name="Soanes D."/>
            <person name="Syed K."/>
            <person name="Tagua V.G."/>
            <person name="Talbot N.J."/>
            <person name="Thon M."/>
            <person name="De vries R.P."/>
            <person name="Wiebenga A."/>
            <person name="Yadav J.S."/>
            <person name="Braun E.L."/>
            <person name="Baker S."/>
            <person name="Garre V."/>
            <person name="Horwitz B."/>
            <person name="Torres-Martinez S."/>
            <person name="Idnurm A."/>
            <person name="Herrera-Estrella A."/>
            <person name="Gabaldon T."/>
            <person name="Grigoriev I.V."/>
        </authorList>
    </citation>
    <scope>NUCLEOTIDE SEQUENCE [LARGE SCALE GENOMIC DNA]</scope>
    <source>
        <strain evidence="2">NRRL 1555(-)</strain>
    </source>
</reference>
<dbReference type="GeneID" id="28991351"/>
<proteinExistence type="predicted"/>
<protein>
    <recommendedName>
        <fullName evidence="3">Homeodomain-like DNA binding domain-containing transcription factor</fullName>
    </recommendedName>
</protein>
<gene>
    <name evidence="1" type="ORF">PHYBLDRAFT_140682</name>
</gene>
<evidence type="ECO:0000313" key="2">
    <source>
        <dbReference type="Proteomes" id="UP000077315"/>
    </source>
</evidence>
<organism evidence="1 2">
    <name type="scientific">Phycomyces blakesleeanus (strain ATCC 8743b / DSM 1359 / FGSC 10004 / NBRC 33097 / NRRL 1555)</name>
    <dbReference type="NCBI Taxonomy" id="763407"/>
    <lineage>
        <taxon>Eukaryota</taxon>
        <taxon>Fungi</taxon>
        <taxon>Fungi incertae sedis</taxon>
        <taxon>Mucoromycota</taxon>
        <taxon>Mucoromycotina</taxon>
        <taxon>Mucoromycetes</taxon>
        <taxon>Mucorales</taxon>
        <taxon>Phycomycetaceae</taxon>
        <taxon>Phycomyces</taxon>
    </lineage>
</organism>
<dbReference type="InParanoid" id="A0A167PVK9"/>
<evidence type="ECO:0000313" key="1">
    <source>
        <dbReference type="EMBL" id="OAD78616.1"/>
    </source>
</evidence>
<dbReference type="OrthoDB" id="2283132at2759"/>
<sequence>MLVSNPASERAGINARTAQGWVKRMNNDPEWDIYGKLTNKVNCDESQLQEEHHGDSVGDFEK</sequence>
<dbReference type="EMBL" id="KV440973">
    <property type="protein sequence ID" value="OAD78616.1"/>
    <property type="molecule type" value="Genomic_DNA"/>
</dbReference>
<dbReference type="AlphaFoldDB" id="A0A167PVK9"/>